<dbReference type="Proteomes" id="UP000241769">
    <property type="component" value="Unassembled WGS sequence"/>
</dbReference>
<accession>A0A2P6NKG3</accession>
<proteinExistence type="inferred from homology"/>
<comment type="similarity">
    <text evidence="1">Belongs to the ketopantoate reductase family.</text>
</comment>
<evidence type="ECO:0000313" key="6">
    <source>
        <dbReference type="EMBL" id="PRP84457.1"/>
    </source>
</evidence>
<dbReference type="Gene3D" id="1.10.1040.10">
    <property type="entry name" value="N-(1-d-carboxylethyl)-l-norvaline Dehydrogenase, domain 2"/>
    <property type="match status" value="1"/>
</dbReference>
<evidence type="ECO:0000256" key="1">
    <source>
        <dbReference type="ARBA" id="ARBA00007870"/>
    </source>
</evidence>
<dbReference type="FunFam" id="1.10.1040.10:FF:000017">
    <property type="entry name" value="2-dehydropantoate 2-reductase"/>
    <property type="match status" value="1"/>
</dbReference>
<comment type="caution">
    <text evidence="6">The sequence shown here is derived from an EMBL/GenBank/DDBJ whole genome shotgun (WGS) entry which is preliminary data.</text>
</comment>
<dbReference type="InterPro" id="IPR003710">
    <property type="entry name" value="ApbA"/>
</dbReference>
<evidence type="ECO:0000259" key="4">
    <source>
        <dbReference type="Pfam" id="PF02558"/>
    </source>
</evidence>
<evidence type="ECO:0000256" key="2">
    <source>
        <dbReference type="ARBA" id="ARBA00022857"/>
    </source>
</evidence>
<evidence type="ECO:0000256" key="3">
    <source>
        <dbReference type="ARBA" id="ARBA00023002"/>
    </source>
</evidence>
<name>A0A2P6NKG3_9EUKA</name>
<sequence>MSGGQETRILIVGTGAVGGFYGSRMHQPPQTKVSVLCRSNYNAVKEKGITLKTRDFGDYHFQPHAVFRNIIDAARDVSYDYLIVTAKALPDVVDDSAEIEPLVRENTCIVLIQNGVGVEEPYRNRYPKNVIISAVTVISAEQIEHGVIRQNRWTRITMGPYYNGHLSGQSQTKTDIEEKSEAQLRRLAELLQRGGIRDAKKVDEEELQMTRWHKIAINGSMNPSSVLSNGCGNAAMSLDSELRIHLKGVMEEVRPTGEVLRTAPLVLGREWPSKGYATSEEILKSTERNTEGRPSMLVDWENHRPMEIEVILGNPIRIARSKGIEMPRLQSLYALIKMAQQQRDKMKSRL</sequence>
<dbReference type="GO" id="GO:0008677">
    <property type="term" value="F:2-dehydropantoate 2-reductase activity"/>
    <property type="evidence" value="ECO:0007669"/>
    <property type="project" value="InterPro"/>
</dbReference>
<protein>
    <recommendedName>
        <fullName evidence="8">2-dehydropantoate 2-reductase</fullName>
    </recommendedName>
</protein>
<feature type="domain" description="Ketopantoate reductase C-terminal" evidence="5">
    <location>
        <begin position="207"/>
        <end position="339"/>
    </location>
</feature>
<dbReference type="NCBIfam" id="TIGR00745">
    <property type="entry name" value="apbA_panE"/>
    <property type="match status" value="1"/>
</dbReference>
<dbReference type="Gene3D" id="3.40.50.720">
    <property type="entry name" value="NAD(P)-binding Rossmann-like Domain"/>
    <property type="match status" value="1"/>
</dbReference>
<evidence type="ECO:0000313" key="7">
    <source>
        <dbReference type="Proteomes" id="UP000241769"/>
    </source>
</evidence>
<organism evidence="6 7">
    <name type="scientific">Planoprotostelium fungivorum</name>
    <dbReference type="NCBI Taxonomy" id="1890364"/>
    <lineage>
        <taxon>Eukaryota</taxon>
        <taxon>Amoebozoa</taxon>
        <taxon>Evosea</taxon>
        <taxon>Variosea</taxon>
        <taxon>Cavosteliida</taxon>
        <taxon>Cavosteliaceae</taxon>
        <taxon>Planoprotostelium</taxon>
    </lineage>
</organism>
<dbReference type="Pfam" id="PF08546">
    <property type="entry name" value="ApbA_C"/>
    <property type="match status" value="1"/>
</dbReference>
<dbReference type="SUPFAM" id="SSF51735">
    <property type="entry name" value="NAD(P)-binding Rossmann-fold domains"/>
    <property type="match status" value="1"/>
</dbReference>
<dbReference type="OrthoDB" id="3609at2759"/>
<dbReference type="GO" id="GO:0005737">
    <property type="term" value="C:cytoplasm"/>
    <property type="evidence" value="ECO:0007669"/>
    <property type="project" value="TreeGrafter"/>
</dbReference>
<evidence type="ECO:0008006" key="8">
    <source>
        <dbReference type="Google" id="ProtNLM"/>
    </source>
</evidence>
<dbReference type="EMBL" id="MDYQ01000062">
    <property type="protein sequence ID" value="PRP84457.1"/>
    <property type="molecule type" value="Genomic_DNA"/>
</dbReference>
<reference evidence="6 7" key="1">
    <citation type="journal article" date="2018" name="Genome Biol. Evol.">
        <title>Multiple Roots of Fruiting Body Formation in Amoebozoa.</title>
        <authorList>
            <person name="Hillmann F."/>
            <person name="Forbes G."/>
            <person name="Novohradska S."/>
            <person name="Ferling I."/>
            <person name="Riege K."/>
            <person name="Groth M."/>
            <person name="Westermann M."/>
            <person name="Marz M."/>
            <person name="Spaller T."/>
            <person name="Winckler T."/>
            <person name="Schaap P."/>
            <person name="Glockner G."/>
        </authorList>
    </citation>
    <scope>NUCLEOTIDE SEQUENCE [LARGE SCALE GENOMIC DNA]</scope>
    <source>
        <strain evidence="6 7">Jena</strain>
    </source>
</reference>
<dbReference type="PANTHER" id="PTHR21708">
    <property type="entry name" value="PROBABLE 2-DEHYDROPANTOATE 2-REDUCTASE"/>
    <property type="match status" value="1"/>
</dbReference>
<dbReference type="InParanoid" id="A0A2P6NKG3"/>
<keyword evidence="2" id="KW-0521">NADP</keyword>
<keyword evidence="7" id="KW-1185">Reference proteome</keyword>
<dbReference type="InterPro" id="IPR013752">
    <property type="entry name" value="KPA_reductase"/>
</dbReference>
<dbReference type="InterPro" id="IPR013328">
    <property type="entry name" value="6PGD_dom2"/>
</dbReference>
<dbReference type="GO" id="GO:0015940">
    <property type="term" value="P:pantothenate biosynthetic process"/>
    <property type="evidence" value="ECO:0007669"/>
    <property type="project" value="InterPro"/>
</dbReference>
<dbReference type="STRING" id="1890364.A0A2P6NKG3"/>
<dbReference type="InterPro" id="IPR051402">
    <property type="entry name" value="KPR-Related"/>
</dbReference>
<dbReference type="AlphaFoldDB" id="A0A2P6NKG3"/>
<keyword evidence="3" id="KW-0560">Oxidoreductase</keyword>
<feature type="domain" description="Ketopantoate reductase N-terminal" evidence="4">
    <location>
        <begin position="9"/>
        <end position="161"/>
    </location>
</feature>
<dbReference type="InterPro" id="IPR013332">
    <property type="entry name" value="KPR_N"/>
</dbReference>
<dbReference type="SUPFAM" id="SSF48179">
    <property type="entry name" value="6-phosphogluconate dehydrogenase C-terminal domain-like"/>
    <property type="match status" value="1"/>
</dbReference>
<dbReference type="FunFam" id="3.40.50.720:FF:000609">
    <property type="entry name" value="2-dehydropantoate 2-reductase"/>
    <property type="match status" value="1"/>
</dbReference>
<dbReference type="Pfam" id="PF02558">
    <property type="entry name" value="ApbA"/>
    <property type="match status" value="1"/>
</dbReference>
<evidence type="ECO:0000259" key="5">
    <source>
        <dbReference type="Pfam" id="PF08546"/>
    </source>
</evidence>
<dbReference type="InterPro" id="IPR008927">
    <property type="entry name" value="6-PGluconate_DH-like_C_sf"/>
</dbReference>
<dbReference type="InterPro" id="IPR036291">
    <property type="entry name" value="NAD(P)-bd_dom_sf"/>
</dbReference>
<dbReference type="PANTHER" id="PTHR21708:SF26">
    <property type="entry name" value="2-DEHYDROPANTOATE 2-REDUCTASE"/>
    <property type="match status" value="1"/>
</dbReference>
<gene>
    <name evidence="6" type="ORF">PROFUN_08042</name>
</gene>